<dbReference type="Proteomes" id="UP001196870">
    <property type="component" value="Unassembled WGS sequence"/>
</dbReference>
<organism evidence="2 3">
    <name type="scientific">Plastoroseomonas hellenica</name>
    <dbReference type="NCBI Taxonomy" id="2687306"/>
    <lineage>
        <taxon>Bacteria</taxon>
        <taxon>Pseudomonadati</taxon>
        <taxon>Pseudomonadota</taxon>
        <taxon>Alphaproteobacteria</taxon>
        <taxon>Acetobacterales</taxon>
        <taxon>Acetobacteraceae</taxon>
        <taxon>Plastoroseomonas</taxon>
    </lineage>
</organism>
<feature type="signal peptide" evidence="1">
    <location>
        <begin position="1"/>
        <end position="25"/>
    </location>
</feature>
<dbReference type="EMBL" id="JAAGBB010000079">
    <property type="protein sequence ID" value="MBR0669042.1"/>
    <property type="molecule type" value="Genomic_DNA"/>
</dbReference>
<accession>A0ABS5F924</accession>
<evidence type="ECO:0000256" key="1">
    <source>
        <dbReference type="SAM" id="SignalP"/>
    </source>
</evidence>
<evidence type="ECO:0000313" key="2">
    <source>
        <dbReference type="EMBL" id="MBR0669042.1"/>
    </source>
</evidence>
<keyword evidence="3" id="KW-1185">Reference proteome</keyword>
<gene>
    <name evidence="2" type="ORF">GXW71_32130</name>
</gene>
<evidence type="ECO:0000313" key="3">
    <source>
        <dbReference type="Proteomes" id="UP001196870"/>
    </source>
</evidence>
<sequence>MRMRAFLVGLLALTAMAMGAAPAEAQNRFYLVNNSGQTIMEAYVSPSRLEDWGPDILGTGVLPPGQQVWVTPNFGDCLLDVRVRYQGGAEDRRMQVNACNLSRIAFGGGGGGYVGGGGGPGAAIGEVPSGGNPSFTFVNGTGTTIREIYISLSTDRNWGPDRLGANVLQPGGSMFINLPLGRGCNADVRVVFMNGQPVERRGIETCSRQQLVWR</sequence>
<name>A0ABS5F924_9PROT</name>
<keyword evidence="1" id="KW-0732">Signal</keyword>
<proteinExistence type="predicted"/>
<feature type="chain" id="PRO_5045089072" evidence="1">
    <location>
        <begin position="26"/>
        <end position="214"/>
    </location>
</feature>
<reference evidence="3" key="1">
    <citation type="journal article" date="2021" name="Syst. Appl. Microbiol.">
        <title>Roseomonas hellenica sp. nov., isolated from roots of wild-growing Alkanna tinctoria.</title>
        <authorList>
            <person name="Rat A."/>
            <person name="Naranjo H.D."/>
            <person name="Lebbe L."/>
            <person name="Cnockaert M."/>
            <person name="Krigas N."/>
            <person name="Grigoriadou K."/>
            <person name="Maloupa E."/>
            <person name="Willems A."/>
        </authorList>
    </citation>
    <scope>NUCLEOTIDE SEQUENCE [LARGE SCALE GENOMIC DNA]</scope>
    <source>
        <strain evidence="3">LMG 31523</strain>
    </source>
</reference>
<comment type="caution">
    <text evidence="2">The sequence shown here is derived from an EMBL/GenBank/DDBJ whole genome shotgun (WGS) entry which is preliminary data.</text>
</comment>
<protein>
    <submittedName>
        <fullName evidence="2">Tat pathway signal protein</fullName>
    </submittedName>
</protein>